<feature type="binding site" evidence="5">
    <location>
        <position position="169"/>
    </location>
    <ligand>
        <name>Mn(2+)</name>
        <dbReference type="ChEBI" id="CHEBI:29035"/>
    </ligand>
</feature>
<dbReference type="InterPro" id="IPR019831">
    <property type="entry name" value="Mn/Fe_SOD_N"/>
</dbReference>
<comment type="caution">
    <text evidence="9">The sequence shown here is derived from an EMBL/GenBank/DDBJ whole genome shotgun (WGS) entry which is preliminary data.</text>
</comment>
<reference evidence="9 10" key="1">
    <citation type="submission" date="2013-12" db="EMBL/GenBank/DDBJ databases">
        <title>Comparative genomics of Petrotoga isolates.</title>
        <authorList>
            <person name="Nesbo C.L."/>
            <person name="Charchuk R."/>
            <person name="Chow K."/>
        </authorList>
    </citation>
    <scope>NUCLEOTIDE SEQUENCE [LARGE SCALE GENOMIC DNA]</scope>
    <source>
        <strain evidence="9 10">DSM 10691</strain>
    </source>
</reference>
<dbReference type="EC" id="1.15.1.1" evidence="2 6"/>
<evidence type="ECO:0000256" key="2">
    <source>
        <dbReference type="ARBA" id="ARBA00012682"/>
    </source>
</evidence>
<evidence type="ECO:0000313" key="10">
    <source>
        <dbReference type="Proteomes" id="UP000236199"/>
    </source>
</evidence>
<dbReference type="PANTHER" id="PTHR43595">
    <property type="entry name" value="37S RIBOSOMAL PROTEIN S26, MITOCHONDRIAL"/>
    <property type="match status" value="1"/>
</dbReference>
<dbReference type="Gene3D" id="3.55.40.20">
    <property type="entry name" value="Iron/manganese superoxide dismutase, C-terminal domain"/>
    <property type="match status" value="1"/>
</dbReference>
<keyword evidence="10" id="KW-1185">Reference proteome</keyword>
<dbReference type="PIRSF" id="PIRSF000349">
    <property type="entry name" value="SODismutase"/>
    <property type="match status" value="1"/>
</dbReference>
<keyword evidence="3 5" id="KW-0479">Metal-binding</keyword>
<feature type="binding site" evidence="5">
    <location>
        <position position="165"/>
    </location>
    <ligand>
        <name>Mn(2+)</name>
        <dbReference type="ChEBI" id="CHEBI:29035"/>
    </ligand>
</feature>
<feature type="domain" description="Manganese/iron superoxide dismutase C-terminal" evidence="8">
    <location>
        <begin position="97"/>
        <end position="198"/>
    </location>
</feature>
<dbReference type="FunFam" id="3.55.40.20:FF:000001">
    <property type="entry name" value="Superoxide dismutase"/>
    <property type="match status" value="1"/>
</dbReference>
<dbReference type="OrthoDB" id="9803125at2"/>
<name>A0A2K1PEP8_9BACT</name>
<dbReference type="InterPro" id="IPR036324">
    <property type="entry name" value="Mn/Fe_SOD_N_sf"/>
</dbReference>
<dbReference type="InterPro" id="IPR019833">
    <property type="entry name" value="Mn/Fe_SOD_BS"/>
</dbReference>
<dbReference type="Proteomes" id="UP000236199">
    <property type="component" value="Unassembled WGS sequence"/>
</dbReference>
<comment type="similarity">
    <text evidence="1 6">Belongs to the iron/manganese superoxide dismutase family.</text>
</comment>
<dbReference type="RefSeq" id="WP_103078462.1">
    <property type="nucleotide sequence ID" value="NZ_AZRM01000015.1"/>
</dbReference>
<feature type="domain" description="Manganese/iron superoxide dismutase N-terminal" evidence="7">
    <location>
        <begin position="3"/>
        <end position="89"/>
    </location>
</feature>
<protein>
    <recommendedName>
        <fullName evidence="2 6">Superoxide dismutase</fullName>
        <ecNumber evidence="2 6">1.15.1.1</ecNumber>
    </recommendedName>
</protein>
<dbReference type="GO" id="GO:0004784">
    <property type="term" value="F:superoxide dismutase activity"/>
    <property type="evidence" value="ECO:0007669"/>
    <property type="project" value="UniProtKB-EC"/>
</dbReference>
<evidence type="ECO:0000256" key="6">
    <source>
        <dbReference type="RuleBase" id="RU000414"/>
    </source>
</evidence>
<dbReference type="PRINTS" id="PR01703">
    <property type="entry name" value="MNSODISMTASE"/>
</dbReference>
<evidence type="ECO:0000256" key="1">
    <source>
        <dbReference type="ARBA" id="ARBA00008714"/>
    </source>
</evidence>
<evidence type="ECO:0000313" key="9">
    <source>
        <dbReference type="EMBL" id="PNS01271.1"/>
    </source>
</evidence>
<dbReference type="GO" id="GO:0046872">
    <property type="term" value="F:metal ion binding"/>
    <property type="evidence" value="ECO:0007669"/>
    <property type="project" value="UniProtKB-KW"/>
</dbReference>
<dbReference type="Pfam" id="PF00081">
    <property type="entry name" value="Sod_Fe_N"/>
    <property type="match status" value="1"/>
</dbReference>
<comment type="function">
    <text evidence="6">Destroys radicals which are normally produced within the cells and which are toxic to biological systems.</text>
</comment>
<dbReference type="InterPro" id="IPR001189">
    <property type="entry name" value="Mn/Fe_SOD"/>
</dbReference>
<evidence type="ECO:0000259" key="7">
    <source>
        <dbReference type="Pfam" id="PF00081"/>
    </source>
</evidence>
<dbReference type="Pfam" id="PF02777">
    <property type="entry name" value="Sod_Fe_C"/>
    <property type="match status" value="1"/>
</dbReference>
<feature type="binding site" evidence="5">
    <location>
        <position position="27"/>
    </location>
    <ligand>
        <name>Mn(2+)</name>
        <dbReference type="ChEBI" id="CHEBI:29035"/>
    </ligand>
</feature>
<evidence type="ECO:0000256" key="5">
    <source>
        <dbReference type="PIRSR" id="PIRSR000349-1"/>
    </source>
</evidence>
<dbReference type="InterPro" id="IPR036314">
    <property type="entry name" value="SOD_C_sf"/>
</dbReference>
<evidence type="ECO:0000259" key="8">
    <source>
        <dbReference type="Pfam" id="PF02777"/>
    </source>
</evidence>
<dbReference type="InterPro" id="IPR019832">
    <property type="entry name" value="Mn/Fe_SOD_C"/>
</dbReference>
<evidence type="ECO:0000256" key="3">
    <source>
        <dbReference type="ARBA" id="ARBA00022723"/>
    </source>
</evidence>
<dbReference type="SUPFAM" id="SSF54719">
    <property type="entry name" value="Fe,Mn superoxide dismutase (SOD), C-terminal domain"/>
    <property type="match status" value="1"/>
</dbReference>
<organism evidence="9 10">
    <name type="scientific">Petrotoga miotherma DSM 10691</name>
    <dbReference type="NCBI Taxonomy" id="1434326"/>
    <lineage>
        <taxon>Bacteria</taxon>
        <taxon>Thermotogati</taxon>
        <taxon>Thermotogota</taxon>
        <taxon>Thermotogae</taxon>
        <taxon>Petrotogales</taxon>
        <taxon>Petrotogaceae</taxon>
        <taxon>Petrotoga</taxon>
    </lineage>
</organism>
<dbReference type="Gene3D" id="1.10.287.990">
    <property type="entry name" value="Fe,Mn superoxide dismutase (SOD) domain"/>
    <property type="match status" value="1"/>
</dbReference>
<sequence>MAFELPKLSYPYDALEPYIDATTMEIHHTKHHGGYVKNLNAALEKYPEWTSKSIEDILKDLDNIPADIRTTVRNNGGGHYNHSLFWTIMGPNGGGKPSGKLAESIDKTFGSFDKFKEEFSNAAATRFGSGWAWMVLDNYGHLSILSTPNQDNPIMYSLKPVLGLDVWEHAYYLKYQNRRPEYIQAWWNIVNWEEVNKRYELLIK</sequence>
<evidence type="ECO:0000256" key="4">
    <source>
        <dbReference type="ARBA" id="ARBA00023002"/>
    </source>
</evidence>
<accession>A0A2K1PEP8</accession>
<dbReference type="FunFam" id="1.10.287.990:FF:000001">
    <property type="entry name" value="Superoxide dismutase"/>
    <property type="match status" value="1"/>
</dbReference>
<proteinExistence type="inferred from homology"/>
<dbReference type="GO" id="GO:0005737">
    <property type="term" value="C:cytoplasm"/>
    <property type="evidence" value="ECO:0007669"/>
    <property type="project" value="TreeGrafter"/>
</dbReference>
<comment type="catalytic activity">
    <reaction evidence="6">
        <text>2 superoxide + 2 H(+) = H2O2 + O2</text>
        <dbReference type="Rhea" id="RHEA:20696"/>
        <dbReference type="ChEBI" id="CHEBI:15378"/>
        <dbReference type="ChEBI" id="CHEBI:15379"/>
        <dbReference type="ChEBI" id="CHEBI:16240"/>
        <dbReference type="ChEBI" id="CHEBI:18421"/>
        <dbReference type="EC" id="1.15.1.1"/>
    </reaction>
</comment>
<keyword evidence="4 6" id="KW-0560">Oxidoreductase</keyword>
<feature type="binding site" evidence="5">
    <location>
        <position position="82"/>
    </location>
    <ligand>
        <name>Mn(2+)</name>
        <dbReference type="ChEBI" id="CHEBI:29035"/>
    </ligand>
</feature>
<dbReference type="EMBL" id="AZRM01000015">
    <property type="protein sequence ID" value="PNS01271.1"/>
    <property type="molecule type" value="Genomic_DNA"/>
</dbReference>
<dbReference type="SUPFAM" id="SSF46609">
    <property type="entry name" value="Fe,Mn superoxide dismutase (SOD), N-terminal domain"/>
    <property type="match status" value="1"/>
</dbReference>
<gene>
    <name evidence="9" type="ORF">X928_03315</name>
</gene>
<dbReference type="PANTHER" id="PTHR43595:SF2">
    <property type="entry name" value="SMALL RIBOSOMAL SUBUNIT PROTEIN MS42"/>
    <property type="match status" value="1"/>
</dbReference>
<dbReference type="PROSITE" id="PS00088">
    <property type="entry name" value="SOD_MN"/>
    <property type="match status" value="1"/>
</dbReference>
<dbReference type="AlphaFoldDB" id="A0A2K1PEP8"/>